<protein>
    <recommendedName>
        <fullName evidence="4">Endonuclease/exonuclease/phosphatase domain-containing protein</fullName>
    </recommendedName>
</protein>
<keyword evidence="3" id="KW-1185">Reference proteome</keyword>
<dbReference type="AlphaFoldDB" id="A0A8J5CTU3"/>
<feature type="compositionally biased region" description="Low complexity" evidence="1">
    <location>
        <begin position="71"/>
        <end position="81"/>
    </location>
</feature>
<dbReference type="Proteomes" id="UP000770661">
    <property type="component" value="Unassembled WGS sequence"/>
</dbReference>
<feature type="compositionally biased region" description="Basic and acidic residues" evidence="1">
    <location>
        <begin position="507"/>
        <end position="516"/>
    </location>
</feature>
<dbReference type="InterPro" id="IPR036691">
    <property type="entry name" value="Endo/exonu/phosph_ase_sf"/>
</dbReference>
<feature type="compositionally biased region" description="Polar residues" evidence="1">
    <location>
        <begin position="92"/>
        <end position="105"/>
    </location>
</feature>
<reference evidence="2" key="1">
    <citation type="submission" date="2020-07" db="EMBL/GenBank/DDBJ databases">
        <title>The High-quality genome of the commercially important snow crab, Chionoecetes opilio.</title>
        <authorList>
            <person name="Jeong J.-H."/>
            <person name="Ryu S."/>
        </authorList>
    </citation>
    <scope>NUCLEOTIDE SEQUENCE</scope>
    <source>
        <strain evidence="2">MADBK_172401_WGS</strain>
        <tissue evidence="2">Digestive gland</tissue>
    </source>
</reference>
<accession>A0A8J5CTU3</accession>
<feature type="compositionally biased region" description="Polar residues" evidence="1">
    <location>
        <begin position="149"/>
        <end position="159"/>
    </location>
</feature>
<evidence type="ECO:0000313" key="2">
    <source>
        <dbReference type="EMBL" id="KAG0721654.1"/>
    </source>
</evidence>
<comment type="caution">
    <text evidence="2">The sequence shown here is derived from an EMBL/GenBank/DDBJ whole genome shotgun (WGS) entry which is preliminary data.</text>
</comment>
<evidence type="ECO:0000313" key="3">
    <source>
        <dbReference type="Proteomes" id="UP000770661"/>
    </source>
</evidence>
<sequence length="516" mass="56940">MSDRPLPLKVVTIQHKRGVNVHQENTHTPAARPEPHNTSTSPIKCPERRATRTLPAVSTERRVISASTATSPERLASRASPAPRPERRDTRTSQVSNQNNQADNFNSRRQARPAPSPSRRPTTARRHASDWSAPIAREAGHHLKPSRPLTMTANITTHPGATPSRRQALGNLTIISANVRGFQTNVGDLTYSQVLPHSPDIIATAETFLNSLVADNFGQVGGYSSLLRRDRDQGNFGGVDVCFRNNLPVQALPVDLSAHMEMMFFKLWTHTQDSIQLCVCYRPQCQGGEPLHYLTTNLDALLLQHFCKHLIIVGDLNQYLVQRQFDTQNKSRGQSINHWEHTPGGASPRPLYDAAPGGHHMRVLMQAPFPYQGTLDRKYQLAPATSLVCAPLASSTPDCLLQIQPDEKDRFQGSVPHAHVAELGADGLCSSGSNGGVGTQKGWGRAVMFIGDLTSNYRELTGRLVTASPESQLPASGDTEMWREDEGCHTPPHSPPITQIAHRRRCNEKTETFEKE</sequence>
<dbReference type="EMBL" id="JACEEZ010010735">
    <property type="protein sequence ID" value="KAG0721654.1"/>
    <property type="molecule type" value="Genomic_DNA"/>
</dbReference>
<feature type="region of interest" description="Disordered" evidence="1">
    <location>
        <begin position="1"/>
        <end position="165"/>
    </location>
</feature>
<name>A0A8J5CTU3_CHIOP</name>
<dbReference type="OrthoDB" id="6382096at2759"/>
<evidence type="ECO:0000256" key="1">
    <source>
        <dbReference type="SAM" id="MobiDB-lite"/>
    </source>
</evidence>
<feature type="region of interest" description="Disordered" evidence="1">
    <location>
        <begin position="468"/>
        <end position="516"/>
    </location>
</feature>
<evidence type="ECO:0008006" key="4">
    <source>
        <dbReference type="Google" id="ProtNLM"/>
    </source>
</evidence>
<organism evidence="2 3">
    <name type="scientific">Chionoecetes opilio</name>
    <name type="common">Atlantic snow crab</name>
    <name type="synonym">Cancer opilio</name>
    <dbReference type="NCBI Taxonomy" id="41210"/>
    <lineage>
        <taxon>Eukaryota</taxon>
        <taxon>Metazoa</taxon>
        <taxon>Ecdysozoa</taxon>
        <taxon>Arthropoda</taxon>
        <taxon>Crustacea</taxon>
        <taxon>Multicrustacea</taxon>
        <taxon>Malacostraca</taxon>
        <taxon>Eumalacostraca</taxon>
        <taxon>Eucarida</taxon>
        <taxon>Decapoda</taxon>
        <taxon>Pleocyemata</taxon>
        <taxon>Brachyura</taxon>
        <taxon>Eubrachyura</taxon>
        <taxon>Majoidea</taxon>
        <taxon>Majidae</taxon>
        <taxon>Chionoecetes</taxon>
    </lineage>
</organism>
<proteinExistence type="predicted"/>
<dbReference type="SUPFAM" id="SSF56219">
    <property type="entry name" value="DNase I-like"/>
    <property type="match status" value="1"/>
</dbReference>
<dbReference type="Gene3D" id="3.60.10.10">
    <property type="entry name" value="Endonuclease/exonuclease/phosphatase"/>
    <property type="match status" value="1"/>
</dbReference>
<gene>
    <name evidence="2" type="ORF">GWK47_046043</name>
</gene>